<dbReference type="PANTHER" id="PTHR34580">
    <property type="match status" value="1"/>
</dbReference>
<dbReference type="InterPro" id="IPR057727">
    <property type="entry name" value="WCX_dom"/>
</dbReference>
<keyword evidence="4" id="KW-1185">Reference proteome</keyword>
<dbReference type="Pfam" id="PF25583">
    <property type="entry name" value="WCX"/>
    <property type="match status" value="1"/>
</dbReference>
<protein>
    <submittedName>
        <fullName evidence="3">WYL domain-containing protein</fullName>
    </submittedName>
</protein>
<dbReference type="InterPro" id="IPR051534">
    <property type="entry name" value="CBASS_pafABC_assoc_protein"/>
</dbReference>
<comment type="caution">
    <text evidence="3">The sequence shown here is derived from an EMBL/GenBank/DDBJ whole genome shotgun (WGS) entry which is preliminary data.</text>
</comment>
<dbReference type="PANTHER" id="PTHR34580:SF1">
    <property type="entry name" value="PROTEIN PAFC"/>
    <property type="match status" value="1"/>
</dbReference>
<evidence type="ECO:0000313" key="4">
    <source>
        <dbReference type="Proteomes" id="UP001198163"/>
    </source>
</evidence>
<evidence type="ECO:0000259" key="2">
    <source>
        <dbReference type="Pfam" id="PF25583"/>
    </source>
</evidence>
<sequence>MTDALDESIGRRTALRMKYCDVEGKETIREIEPLALVFYWQSWFVYSWCRLRKAHRCFRIARICSLEAIESKREGPPIDLSERPWMKEWEGDQIEKIAFAADASTRGRIAEYFEEDSISVMEDGRLLVKEVFPTGDWVASWIMGLPGTVSILYPEHLKEKIRSRAAELADKNR</sequence>
<feature type="domain" description="WYL" evidence="1">
    <location>
        <begin position="3"/>
        <end position="67"/>
    </location>
</feature>
<proteinExistence type="predicted"/>
<dbReference type="AlphaFoldDB" id="A0AAE3EHC6"/>
<organism evidence="3 4">
    <name type="scientific">Teretinema zuelzerae</name>
    <dbReference type="NCBI Taxonomy" id="156"/>
    <lineage>
        <taxon>Bacteria</taxon>
        <taxon>Pseudomonadati</taxon>
        <taxon>Spirochaetota</taxon>
        <taxon>Spirochaetia</taxon>
        <taxon>Spirochaetales</taxon>
        <taxon>Treponemataceae</taxon>
        <taxon>Teretinema</taxon>
    </lineage>
</organism>
<evidence type="ECO:0000313" key="3">
    <source>
        <dbReference type="EMBL" id="MCD1653811.1"/>
    </source>
</evidence>
<evidence type="ECO:0000259" key="1">
    <source>
        <dbReference type="Pfam" id="PF13280"/>
    </source>
</evidence>
<dbReference type="EMBL" id="JAINWA010000001">
    <property type="protein sequence ID" value="MCD1653811.1"/>
    <property type="molecule type" value="Genomic_DNA"/>
</dbReference>
<dbReference type="Proteomes" id="UP001198163">
    <property type="component" value="Unassembled WGS sequence"/>
</dbReference>
<dbReference type="InterPro" id="IPR026881">
    <property type="entry name" value="WYL_dom"/>
</dbReference>
<dbReference type="RefSeq" id="WP_230753282.1">
    <property type="nucleotide sequence ID" value="NZ_JAINWA010000001.1"/>
</dbReference>
<reference evidence="3" key="1">
    <citation type="submission" date="2021-08" db="EMBL/GenBank/DDBJ databases">
        <title>Comparative analyses of Brucepasteria parasyntrophica and Teretinema zuelzerae.</title>
        <authorList>
            <person name="Song Y."/>
            <person name="Brune A."/>
        </authorList>
    </citation>
    <scope>NUCLEOTIDE SEQUENCE</scope>
    <source>
        <strain evidence="3">DSM 1903</strain>
    </source>
</reference>
<dbReference type="PROSITE" id="PS52050">
    <property type="entry name" value="WYL"/>
    <property type="match status" value="1"/>
</dbReference>
<gene>
    <name evidence="3" type="ORF">K7J14_03740</name>
</gene>
<feature type="domain" description="WCX" evidence="2">
    <location>
        <begin position="102"/>
        <end position="169"/>
    </location>
</feature>
<accession>A0AAE3EHC6</accession>
<name>A0AAE3EHC6_9SPIR</name>
<dbReference type="Pfam" id="PF13280">
    <property type="entry name" value="WYL"/>
    <property type="match status" value="1"/>
</dbReference>